<keyword evidence="1" id="KW-0805">Transcription regulation</keyword>
<comment type="similarity">
    <text evidence="1">Belongs to the Aux/IAA family.</text>
</comment>
<reference evidence="4 5" key="1">
    <citation type="journal article" date="2020" name="Mol. Plant">
        <title>The Chromosome-Based Rubber Tree Genome Provides New Insights into Spurge Genome Evolution and Rubber Biosynthesis.</title>
        <authorList>
            <person name="Liu J."/>
            <person name="Shi C."/>
            <person name="Shi C.C."/>
            <person name="Li W."/>
            <person name="Zhang Q.J."/>
            <person name="Zhang Y."/>
            <person name="Li K."/>
            <person name="Lu H.F."/>
            <person name="Shi C."/>
            <person name="Zhu S.T."/>
            <person name="Xiao Z.Y."/>
            <person name="Nan H."/>
            <person name="Yue Y."/>
            <person name="Zhu X.G."/>
            <person name="Wu Y."/>
            <person name="Hong X.N."/>
            <person name="Fan G.Y."/>
            <person name="Tong Y."/>
            <person name="Zhang D."/>
            <person name="Mao C.L."/>
            <person name="Liu Y.L."/>
            <person name="Hao S.J."/>
            <person name="Liu W.Q."/>
            <person name="Lv M.Q."/>
            <person name="Zhang H.B."/>
            <person name="Liu Y."/>
            <person name="Hu-Tang G.R."/>
            <person name="Wang J.P."/>
            <person name="Wang J.H."/>
            <person name="Sun Y.H."/>
            <person name="Ni S.B."/>
            <person name="Chen W.B."/>
            <person name="Zhang X.C."/>
            <person name="Jiao Y.N."/>
            <person name="Eichler E.E."/>
            <person name="Li G.H."/>
            <person name="Liu X."/>
            <person name="Gao L.Z."/>
        </authorList>
    </citation>
    <scope>NUCLEOTIDE SEQUENCE [LARGE SCALE GENOMIC DNA]</scope>
    <source>
        <strain evidence="5">cv. GT1</strain>
        <tissue evidence="4">Leaf</tissue>
    </source>
</reference>
<dbReference type="PANTHER" id="PTHR31384">
    <property type="entry name" value="AUXIN RESPONSE FACTOR 4-RELATED"/>
    <property type="match status" value="1"/>
</dbReference>
<keyword evidence="1" id="KW-0678">Repressor</keyword>
<keyword evidence="1" id="KW-0804">Transcription</keyword>
<dbReference type="GO" id="GO:0005634">
    <property type="term" value="C:nucleus"/>
    <property type="evidence" value="ECO:0007669"/>
    <property type="project" value="UniProtKB-SubCell"/>
</dbReference>
<dbReference type="PANTHER" id="PTHR31384:SF1">
    <property type="entry name" value="AUXIN RESPONSE FACTOR 9"/>
    <property type="match status" value="1"/>
</dbReference>
<dbReference type="Gene3D" id="3.10.20.90">
    <property type="entry name" value="Phosphatidylinositol 3-kinase Catalytic Subunit, Chain A, domain 1"/>
    <property type="match status" value="1"/>
</dbReference>
<dbReference type="InterPro" id="IPR044835">
    <property type="entry name" value="ARF_plant"/>
</dbReference>
<gene>
    <name evidence="4" type="ORF">GH714_025007</name>
</gene>
<evidence type="ECO:0000256" key="2">
    <source>
        <dbReference type="SAM" id="MobiDB-lite"/>
    </source>
</evidence>
<comment type="subunit">
    <text evidence="1">Homodimers and heterodimers.</text>
</comment>
<dbReference type="Pfam" id="PF02309">
    <property type="entry name" value="AUX_IAA"/>
    <property type="match status" value="1"/>
</dbReference>
<dbReference type="Proteomes" id="UP000467840">
    <property type="component" value="Chromosome 14"/>
</dbReference>
<comment type="caution">
    <text evidence="4">The sequence shown here is derived from an EMBL/GenBank/DDBJ whole genome shotgun (WGS) entry which is preliminary data.</text>
</comment>
<proteinExistence type="inferred from homology"/>
<name>A0A6A6MGS6_HEVBR</name>
<organism evidence="4 5">
    <name type="scientific">Hevea brasiliensis</name>
    <name type="common">Para rubber tree</name>
    <name type="synonym">Siphonia brasiliensis</name>
    <dbReference type="NCBI Taxonomy" id="3981"/>
    <lineage>
        <taxon>Eukaryota</taxon>
        <taxon>Viridiplantae</taxon>
        <taxon>Streptophyta</taxon>
        <taxon>Embryophyta</taxon>
        <taxon>Tracheophyta</taxon>
        <taxon>Spermatophyta</taxon>
        <taxon>Magnoliopsida</taxon>
        <taxon>eudicotyledons</taxon>
        <taxon>Gunneridae</taxon>
        <taxon>Pentapetalae</taxon>
        <taxon>rosids</taxon>
        <taxon>fabids</taxon>
        <taxon>Malpighiales</taxon>
        <taxon>Euphorbiaceae</taxon>
        <taxon>Crotonoideae</taxon>
        <taxon>Micrandreae</taxon>
        <taxon>Hevea</taxon>
    </lineage>
</organism>
<evidence type="ECO:0000256" key="1">
    <source>
        <dbReference type="RuleBase" id="RU004549"/>
    </source>
</evidence>
<dbReference type="AlphaFoldDB" id="A0A6A6MGS6"/>
<sequence length="205" mass="23285">MSSGLSLKLSESNSKVPVKGCDISFEARGNVKCSAFNEYPKLNGRRVEQSHGNWLMPLPPPSHFDSHAHAREWRQNLFWYKNKRLGNPQMESEKQSQAGLHSRDNQGKFQNASTRSCTKVHKQGIALGRSVDLTKFNNYNELIAELDREFVGMVRKIFIYTREEVQKMNPGTIDSKGNENLLDVEGMDTKEVKCPLPPTRSSEIC</sequence>
<accession>A0A6A6MGS6</accession>
<evidence type="ECO:0000313" key="5">
    <source>
        <dbReference type="Proteomes" id="UP000467840"/>
    </source>
</evidence>
<keyword evidence="1" id="KW-0539">Nucleus</keyword>
<dbReference type="InterPro" id="IPR033389">
    <property type="entry name" value="AUX/IAA_dom"/>
</dbReference>
<dbReference type="GO" id="GO:0003677">
    <property type="term" value="F:DNA binding"/>
    <property type="evidence" value="ECO:0007669"/>
    <property type="project" value="InterPro"/>
</dbReference>
<dbReference type="EMBL" id="JAAGAX010000006">
    <property type="protein sequence ID" value="KAF2311583.1"/>
    <property type="molecule type" value="Genomic_DNA"/>
</dbReference>
<evidence type="ECO:0000313" key="4">
    <source>
        <dbReference type="EMBL" id="KAF2311583.1"/>
    </source>
</evidence>
<feature type="domain" description="AUX/IAA" evidence="3">
    <location>
        <begin position="71"/>
        <end position="157"/>
    </location>
</feature>
<evidence type="ECO:0000259" key="3">
    <source>
        <dbReference type="Pfam" id="PF02309"/>
    </source>
</evidence>
<comment type="subcellular location">
    <subcellularLocation>
        <location evidence="1">Nucleus</location>
    </subcellularLocation>
</comment>
<dbReference type="GO" id="GO:0009734">
    <property type="term" value="P:auxin-activated signaling pathway"/>
    <property type="evidence" value="ECO:0007669"/>
    <property type="project" value="UniProtKB-UniRule"/>
</dbReference>
<comment type="function">
    <text evidence="1">Aux/IAA proteins are short-lived transcriptional factors that function as repressors of early auxin response genes at low auxin concentrations.</text>
</comment>
<feature type="region of interest" description="Disordered" evidence="2">
    <location>
        <begin position="88"/>
        <end position="115"/>
    </location>
</feature>
<keyword evidence="5" id="KW-1185">Reference proteome</keyword>
<protein>
    <recommendedName>
        <fullName evidence="1">Auxin-responsive protein</fullName>
    </recommendedName>
</protein>
<dbReference type="GO" id="GO:0006355">
    <property type="term" value="P:regulation of DNA-templated transcription"/>
    <property type="evidence" value="ECO:0007669"/>
    <property type="project" value="InterPro"/>
</dbReference>
<keyword evidence="1" id="KW-0927">Auxin signaling pathway</keyword>